<keyword evidence="2" id="KW-1185">Reference proteome</keyword>
<organism evidence="1 2">
    <name type="scientific">Phytophthora fragariaefolia</name>
    <dbReference type="NCBI Taxonomy" id="1490495"/>
    <lineage>
        <taxon>Eukaryota</taxon>
        <taxon>Sar</taxon>
        <taxon>Stramenopiles</taxon>
        <taxon>Oomycota</taxon>
        <taxon>Peronosporomycetes</taxon>
        <taxon>Peronosporales</taxon>
        <taxon>Peronosporaceae</taxon>
        <taxon>Phytophthora</taxon>
    </lineage>
</organism>
<comment type="caution">
    <text evidence="1">The sequence shown here is derived from an EMBL/GenBank/DDBJ whole genome shotgun (WGS) entry which is preliminary data.</text>
</comment>
<gene>
    <name evidence="1" type="ORF">Pfra01_002059300</name>
</gene>
<evidence type="ECO:0000313" key="1">
    <source>
        <dbReference type="EMBL" id="GMF51142.1"/>
    </source>
</evidence>
<name>A0A9W6XZL3_9STRA</name>
<proteinExistence type="predicted"/>
<sequence>MPSKPDKYGVRFYAVVGWSSLYVHSVWDNSSGNTMSSTPAEHYTSLFPTLRTALHNALRAEDVDIEYDAATVLWIAMAGHQTRNFRSSTGHWLIVSDYFYTRHTFAHALLKFTDGEMHMFGTVRINLVDRWNKPEVAAAIIRVDAGERGGWEVIAAVDPEPGWQKNRNHIKIPSTELLSRSEQLLNRSSSRLKRLATSCTRIERSSYSTPTT</sequence>
<accession>A0A9W6XZL3</accession>
<reference evidence="1" key="1">
    <citation type="submission" date="2023-04" db="EMBL/GenBank/DDBJ databases">
        <title>Phytophthora fragariaefolia NBRC 109709.</title>
        <authorList>
            <person name="Ichikawa N."/>
            <person name="Sato H."/>
            <person name="Tonouchi N."/>
        </authorList>
    </citation>
    <scope>NUCLEOTIDE SEQUENCE</scope>
    <source>
        <strain evidence="1">NBRC 109709</strain>
    </source>
</reference>
<dbReference type="OrthoDB" id="119168at2759"/>
<dbReference type="Proteomes" id="UP001165121">
    <property type="component" value="Unassembled WGS sequence"/>
</dbReference>
<dbReference type="AlphaFoldDB" id="A0A9W6XZL3"/>
<dbReference type="EMBL" id="BSXT01002821">
    <property type="protein sequence ID" value="GMF51142.1"/>
    <property type="molecule type" value="Genomic_DNA"/>
</dbReference>
<protein>
    <submittedName>
        <fullName evidence="1">Unnamed protein product</fullName>
    </submittedName>
</protein>
<evidence type="ECO:0000313" key="2">
    <source>
        <dbReference type="Proteomes" id="UP001165121"/>
    </source>
</evidence>